<comment type="similarity">
    <text evidence="2">Belongs to the GSP L family.</text>
</comment>
<proteinExistence type="inferred from homology"/>
<keyword evidence="7" id="KW-0653">Protein transport</keyword>
<comment type="subcellular location">
    <subcellularLocation>
        <location evidence="1">Cell inner membrane</location>
    </subcellularLocation>
</comment>
<evidence type="ECO:0000256" key="7">
    <source>
        <dbReference type="ARBA" id="ARBA00022927"/>
    </source>
</evidence>
<evidence type="ECO:0000313" key="11">
    <source>
        <dbReference type="EMBL" id="TMM51310.1"/>
    </source>
</evidence>
<reference evidence="11 12" key="1">
    <citation type="submission" date="2019-05" db="EMBL/GenBank/DDBJ databases">
        <title>Sulfitobacter sabulilitoris sp. nov., isolated from a marine sand.</title>
        <authorList>
            <person name="Yoon J.-H."/>
        </authorList>
    </citation>
    <scope>NUCLEOTIDE SEQUENCE [LARGE SCALE GENOMIC DNA]</scope>
    <source>
        <strain evidence="11 12">HSMS-29</strain>
    </source>
</reference>
<evidence type="ECO:0000256" key="9">
    <source>
        <dbReference type="ARBA" id="ARBA00023136"/>
    </source>
</evidence>
<evidence type="ECO:0000256" key="2">
    <source>
        <dbReference type="ARBA" id="ARBA00005318"/>
    </source>
</evidence>
<dbReference type="InterPro" id="IPR025691">
    <property type="entry name" value="GspL_pp_dom"/>
</dbReference>
<dbReference type="AlphaFoldDB" id="A0A5S3PC79"/>
<comment type="caution">
    <text evidence="11">The sequence shown here is derived from an EMBL/GenBank/DDBJ whole genome shotgun (WGS) entry which is preliminary data.</text>
</comment>
<keyword evidence="4" id="KW-1003">Cell membrane</keyword>
<dbReference type="GO" id="GO:0005886">
    <property type="term" value="C:plasma membrane"/>
    <property type="evidence" value="ECO:0007669"/>
    <property type="project" value="UniProtKB-SubCell"/>
</dbReference>
<keyword evidence="12" id="KW-1185">Reference proteome</keyword>
<sequence>MTLRGNRGTAVRARTSPAHRIAVAPLDQAITAPAGHVAVVPGAEVPLLALDLPAGLRGQAREQVARRQLRDRLGTGGDHIEMRPFFAPGDDDRWTRALVADAGALAGWRARAVGGCRAVLPDYLSLPTAPGLWSLDVTDDAVRVRLGPEDGFSAEPALAEVMLAQAFDAAAKDILPQAVLLTGRDTPARAALEAFAQARGLRVVGTADQVEALGLARPQCFAHGETRFDLRADPRAARARLRSQLLPWRWPAVLLLLALVLWSGAQAMAIRTLEAETRALRAGTEALVRQHFLPRAPLLDMRVQVAQVLARRQAAADAARGRVSPLRFFAAAAQVMTDAGAMPEDLSLSPQDGLEVALRLPDFASSDRLVADLRAAGFGVEMVEARAAQGTVGVRAELRLRPAEEGLQ</sequence>
<name>A0A5S3PC79_9RHOB</name>
<evidence type="ECO:0000256" key="6">
    <source>
        <dbReference type="ARBA" id="ARBA00022692"/>
    </source>
</evidence>
<evidence type="ECO:0000256" key="8">
    <source>
        <dbReference type="ARBA" id="ARBA00022989"/>
    </source>
</evidence>
<keyword evidence="5" id="KW-0997">Cell inner membrane</keyword>
<feature type="domain" description="GspL periplasmic" evidence="10">
    <location>
        <begin position="242"/>
        <end position="399"/>
    </location>
</feature>
<dbReference type="RefSeq" id="WP_138663269.1">
    <property type="nucleotide sequence ID" value="NZ_VANS01000004.1"/>
</dbReference>
<evidence type="ECO:0000313" key="12">
    <source>
        <dbReference type="Proteomes" id="UP000309550"/>
    </source>
</evidence>
<organism evidence="11 12">
    <name type="scientific">Sulfitobacter sabulilitoris</name>
    <dbReference type="NCBI Taxonomy" id="2562655"/>
    <lineage>
        <taxon>Bacteria</taxon>
        <taxon>Pseudomonadati</taxon>
        <taxon>Pseudomonadota</taxon>
        <taxon>Alphaproteobacteria</taxon>
        <taxon>Rhodobacterales</taxon>
        <taxon>Roseobacteraceae</taxon>
        <taxon>Sulfitobacter</taxon>
    </lineage>
</organism>
<dbReference type="GO" id="GO:0015627">
    <property type="term" value="C:type II protein secretion system complex"/>
    <property type="evidence" value="ECO:0007669"/>
    <property type="project" value="InterPro"/>
</dbReference>
<evidence type="ECO:0000256" key="3">
    <source>
        <dbReference type="ARBA" id="ARBA00022448"/>
    </source>
</evidence>
<dbReference type="OrthoDB" id="7715154at2"/>
<dbReference type="InterPro" id="IPR007812">
    <property type="entry name" value="T2SS_protein-GspL"/>
</dbReference>
<evidence type="ECO:0000259" key="10">
    <source>
        <dbReference type="Pfam" id="PF12693"/>
    </source>
</evidence>
<keyword evidence="6" id="KW-0812">Transmembrane</keyword>
<gene>
    <name evidence="11" type="ORF">FDT80_15765</name>
</gene>
<evidence type="ECO:0000256" key="1">
    <source>
        <dbReference type="ARBA" id="ARBA00004533"/>
    </source>
</evidence>
<evidence type="ECO:0000256" key="4">
    <source>
        <dbReference type="ARBA" id="ARBA00022475"/>
    </source>
</evidence>
<dbReference type="NCBIfam" id="TIGR01709">
    <property type="entry name" value="typeII_sec_gspL"/>
    <property type="match status" value="1"/>
</dbReference>
<dbReference type="Pfam" id="PF12693">
    <property type="entry name" value="GspL_C"/>
    <property type="match status" value="1"/>
</dbReference>
<protein>
    <recommendedName>
        <fullName evidence="10">GspL periplasmic domain-containing protein</fullName>
    </recommendedName>
</protein>
<evidence type="ECO:0000256" key="5">
    <source>
        <dbReference type="ARBA" id="ARBA00022519"/>
    </source>
</evidence>
<keyword evidence="8" id="KW-1133">Transmembrane helix</keyword>
<accession>A0A5S3PC79</accession>
<dbReference type="GO" id="GO:0015628">
    <property type="term" value="P:protein secretion by the type II secretion system"/>
    <property type="evidence" value="ECO:0007669"/>
    <property type="project" value="InterPro"/>
</dbReference>
<dbReference type="Proteomes" id="UP000309550">
    <property type="component" value="Unassembled WGS sequence"/>
</dbReference>
<keyword evidence="3" id="KW-0813">Transport</keyword>
<dbReference type="GO" id="GO:0009276">
    <property type="term" value="C:Gram-negative-bacterium-type cell wall"/>
    <property type="evidence" value="ECO:0007669"/>
    <property type="project" value="InterPro"/>
</dbReference>
<keyword evidence="9" id="KW-0472">Membrane</keyword>
<dbReference type="EMBL" id="VANS01000004">
    <property type="protein sequence ID" value="TMM51310.1"/>
    <property type="molecule type" value="Genomic_DNA"/>
</dbReference>